<evidence type="ECO:0008006" key="4">
    <source>
        <dbReference type="Google" id="ProtNLM"/>
    </source>
</evidence>
<dbReference type="AlphaFoldDB" id="A0A9P8T4J6"/>
<feature type="chain" id="PRO_5040457464" description="Secreted protein" evidence="1">
    <location>
        <begin position="20"/>
        <end position="516"/>
    </location>
</feature>
<gene>
    <name evidence="2" type="ORF">OGAPHI_004207</name>
</gene>
<evidence type="ECO:0000313" key="3">
    <source>
        <dbReference type="Proteomes" id="UP000769157"/>
    </source>
</evidence>
<sequence length="516" mass="57460">MRLSTIVMWLVGALPFAIAWDLLLRDGTPNTDALNVARCLLFNWMPGETLVVSDTRSFCFPENCSTLSLFTNTTRTDPRPYRKLLSWCFNKYANGISLTHYKGADFPEDTDLVGSLSGVVFGAVALPPICQPRKIIDESNAHPVSPGQCRVQGDFSTSNTCPWIVETKILVQRVDLLDLLLGQIEVVDIKVLDQSLPLVGLRNHQDVSLGGPSQKDLGSRDIVCLGNGVDHFVFKQRNVLGGLLMVQLHKRLRTKRGVPNNGNALVLDPFDQFLLSQVWVVLNLEQLRLDLGTSEQVKNQCAGEVGNTNRLDQSFLNQSLQGLPGGCQRNVFELPAIATAVESWRILLLKRNKLLSNWEVDVKDVQVVQLQVVKHLLHGLLDVVWVVVTVPKLRNNEQFLSLDQSVLNCPVNTLANLFFVAVVHGTVKQTVTNLDGLIDLIRADGLLHLPAAESDSWHTNSVVELDKFRSHVKKNNFAESLKLGCFRHEFPTLYMQRKVAICASVKILATIKLPRC</sequence>
<dbReference type="EMBL" id="JAEUBE010000295">
    <property type="protein sequence ID" value="KAH3666018.1"/>
    <property type="molecule type" value="Genomic_DNA"/>
</dbReference>
<feature type="signal peptide" evidence="1">
    <location>
        <begin position="1"/>
        <end position="19"/>
    </location>
</feature>
<dbReference type="Proteomes" id="UP000769157">
    <property type="component" value="Unassembled WGS sequence"/>
</dbReference>
<proteinExistence type="predicted"/>
<organism evidence="2 3">
    <name type="scientific">Ogataea philodendri</name>
    <dbReference type="NCBI Taxonomy" id="1378263"/>
    <lineage>
        <taxon>Eukaryota</taxon>
        <taxon>Fungi</taxon>
        <taxon>Dikarya</taxon>
        <taxon>Ascomycota</taxon>
        <taxon>Saccharomycotina</taxon>
        <taxon>Pichiomycetes</taxon>
        <taxon>Pichiales</taxon>
        <taxon>Pichiaceae</taxon>
        <taxon>Ogataea</taxon>
    </lineage>
</organism>
<name>A0A9P8T4J6_9ASCO</name>
<reference evidence="2" key="2">
    <citation type="submission" date="2021-01" db="EMBL/GenBank/DDBJ databases">
        <authorList>
            <person name="Schikora-Tamarit M.A."/>
        </authorList>
    </citation>
    <scope>NUCLEOTIDE SEQUENCE</scope>
    <source>
        <strain evidence="2">CBS6075</strain>
    </source>
</reference>
<keyword evidence="3" id="KW-1185">Reference proteome</keyword>
<protein>
    <recommendedName>
        <fullName evidence="4">Secreted protein</fullName>
    </recommendedName>
</protein>
<accession>A0A9P8T4J6</accession>
<evidence type="ECO:0000313" key="2">
    <source>
        <dbReference type="EMBL" id="KAH3666018.1"/>
    </source>
</evidence>
<dbReference type="RefSeq" id="XP_046061222.1">
    <property type="nucleotide sequence ID" value="XM_046205260.1"/>
</dbReference>
<comment type="caution">
    <text evidence="2">The sequence shown here is derived from an EMBL/GenBank/DDBJ whole genome shotgun (WGS) entry which is preliminary data.</text>
</comment>
<dbReference type="OrthoDB" id="5486522at2759"/>
<keyword evidence="1" id="KW-0732">Signal</keyword>
<dbReference type="GeneID" id="70236172"/>
<reference evidence="2" key="1">
    <citation type="journal article" date="2021" name="Open Biol.">
        <title>Shared evolutionary footprints suggest mitochondrial oxidative damage underlies multiple complex I losses in fungi.</title>
        <authorList>
            <person name="Schikora-Tamarit M.A."/>
            <person name="Marcet-Houben M."/>
            <person name="Nosek J."/>
            <person name="Gabaldon T."/>
        </authorList>
    </citation>
    <scope>NUCLEOTIDE SEQUENCE</scope>
    <source>
        <strain evidence="2">CBS6075</strain>
    </source>
</reference>
<evidence type="ECO:0000256" key="1">
    <source>
        <dbReference type="SAM" id="SignalP"/>
    </source>
</evidence>